<accession>A0A1I3ZPW4</accession>
<dbReference type="PANTHER" id="PTHR43708">
    <property type="entry name" value="CONSERVED EXPRESSED OXIDOREDUCTASE (EUROFUNG)"/>
    <property type="match status" value="1"/>
</dbReference>
<dbReference type="InterPro" id="IPR051317">
    <property type="entry name" value="Gfo/Idh/MocA_oxidoreduct"/>
</dbReference>
<sequence length="381" mass="41502">MAVRRLGIIFNGATGELARRQHLPALVAMREEGGLPLSNGDRVMPDVILVGRSAERLAPVAKATGFARYTDDMAAALANGDDTLFFDVGATGGRVDVLKRAIAAGKHIYTDKPIAPDVPTAMALAAAADAAGVKHGTVQDKLFLPGFATLQSIIRSGVLGRLLEVRLEMGRWIWDGEDHPGQRPSWNYRRKDGGGLILDMFPHWRYMLDHLVGEVQSVSAVARTQIPRRRDEQGAPYDVDVEDAVFAKLELAGGVMASVNCSWATRVRRDAGIQVQVDGTRGSAVGGPYECWIQDEAQTPVEGISAAIKMTRSFFDDWTPVPVPTGMVNSYRAGWEKFIRHVMEDAPFPYPLVEGAKGVQLAEAAYRSAAERRWVDLPKLG</sequence>
<organism evidence="4 5">
    <name type="scientific">Falsiroseomonas stagni DSM 19981</name>
    <dbReference type="NCBI Taxonomy" id="1123062"/>
    <lineage>
        <taxon>Bacteria</taxon>
        <taxon>Pseudomonadati</taxon>
        <taxon>Pseudomonadota</taxon>
        <taxon>Alphaproteobacteria</taxon>
        <taxon>Acetobacterales</taxon>
        <taxon>Roseomonadaceae</taxon>
        <taxon>Falsiroseomonas</taxon>
    </lineage>
</organism>
<protein>
    <submittedName>
        <fullName evidence="4">Predicted dehydrogenase</fullName>
    </submittedName>
</protein>
<keyword evidence="5" id="KW-1185">Reference proteome</keyword>
<dbReference type="SUPFAM" id="SSF51735">
    <property type="entry name" value="NAD(P)-binding Rossmann-fold domains"/>
    <property type="match status" value="1"/>
</dbReference>
<feature type="domain" description="GFO/IDH/MocA-like oxidoreductase" evidence="3">
    <location>
        <begin position="147"/>
        <end position="284"/>
    </location>
</feature>
<dbReference type="InterPro" id="IPR055170">
    <property type="entry name" value="GFO_IDH_MocA-like_dom"/>
</dbReference>
<dbReference type="Pfam" id="PF22725">
    <property type="entry name" value="GFO_IDH_MocA_C3"/>
    <property type="match status" value="1"/>
</dbReference>
<dbReference type="GO" id="GO:0016491">
    <property type="term" value="F:oxidoreductase activity"/>
    <property type="evidence" value="ECO:0007669"/>
    <property type="project" value="UniProtKB-KW"/>
</dbReference>
<dbReference type="Gene3D" id="3.40.50.720">
    <property type="entry name" value="NAD(P)-binding Rossmann-like Domain"/>
    <property type="match status" value="1"/>
</dbReference>
<evidence type="ECO:0000313" key="5">
    <source>
        <dbReference type="Proteomes" id="UP000199473"/>
    </source>
</evidence>
<evidence type="ECO:0000259" key="3">
    <source>
        <dbReference type="Pfam" id="PF22725"/>
    </source>
</evidence>
<proteinExistence type="inferred from homology"/>
<evidence type="ECO:0000256" key="2">
    <source>
        <dbReference type="ARBA" id="ARBA00023002"/>
    </source>
</evidence>
<gene>
    <name evidence="4" type="ORF">SAMN02745775_102615</name>
</gene>
<evidence type="ECO:0000313" key="4">
    <source>
        <dbReference type="EMBL" id="SFK45696.1"/>
    </source>
</evidence>
<dbReference type="EMBL" id="FOSQ01000002">
    <property type="protein sequence ID" value="SFK45696.1"/>
    <property type="molecule type" value="Genomic_DNA"/>
</dbReference>
<dbReference type="RefSeq" id="WP_092958839.1">
    <property type="nucleotide sequence ID" value="NZ_FOSQ01000002.1"/>
</dbReference>
<name>A0A1I3ZPW4_9PROT</name>
<reference evidence="4 5" key="1">
    <citation type="submission" date="2016-10" db="EMBL/GenBank/DDBJ databases">
        <authorList>
            <person name="de Groot N.N."/>
        </authorList>
    </citation>
    <scope>NUCLEOTIDE SEQUENCE [LARGE SCALE GENOMIC DNA]</scope>
    <source>
        <strain evidence="4 5">DSM 19981</strain>
    </source>
</reference>
<dbReference type="AlphaFoldDB" id="A0A1I3ZPW4"/>
<dbReference type="PANTHER" id="PTHR43708:SF5">
    <property type="entry name" value="CONSERVED EXPRESSED OXIDOREDUCTASE (EUROFUNG)-RELATED"/>
    <property type="match status" value="1"/>
</dbReference>
<dbReference type="STRING" id="1123062.SAMN02745775_102615"/>
<dbReference type="Gene3D" id="3.30.360.10">
    <property type="entry name" value="Dihydrodipicolinate Reductase, domain 2"/>
    <property type="match status" value="1"/>
</dbReference>
<keyword evidence="2" id="KW-0560">Oxidoreductase</keyword>
<evidence type="ECO:0000256" key="1">
    <source>
        <dbReference type="ARBA" id="ARBA00010928"/>
    </source>
</evidence>
<dbReference type="SUPFAM" id="SSF55347">
    <property type="entry name" value="Glyceraldehyde-3-phosphate dehydrogenase-like, C-terminal domain"/>
    <property type="match status" value="1"/>
</dbReference>
<dbReference type="Proteomes" id="UP000199473">
    <property type="component" value="Unassembled WGS sequence"/>
</dbReference>
<comment type="similarity">
    <text evidence="1">Belongs to the Gfo/Idh/MocA family.</text>
</comment>
<dbReference type="InterPro" id="IPR036291">
    <property type="entry name" value="NAD(P)-bd_dom_sf"/>
</dbReference>
<dbReference type="OrthoDB" id="9801953at2"/>